<accession>A0ABW8F3R1</accession>
<reference evidence="3 4" key="1">
    <citation type="submission" date="2024-10" db="EMBL/GenBank/DDBJ databases">
        <title>The Natural Products Discovery Center: Release of the First 8490 Sequenced Strains for Exploring Actinobacteria Biosynthetic Diversity.</title>
        <authorList>
            <person name="Kalkreuter E."/>
            <person name="Kautsar S.A."/>
            <person name="Yang D."/>
            <person name="Bader C.D."/>
            <person name="Teijaro C.N."/>
            <person name="Fluegel L."/>
            <person name="Davis C.M."/>
            <person name="Simpson J.R."/>
            <person name="Lauterbach L."/>
            <person name="Steele A.D."/>
            <person name="Gui C."/>
            <person name="Meng S."/>
            <person name="Li G."/>
            <person name="Viehrig K."/>
            <person name="Ye F."/>
            <person name="Su P."/>
            <person name="Kiefer A.F."/>
            <person name="Nichols A."/>
            <person name="Cepeda A.J."/>
            <person name="Yan W."/>
            <person name="Fan B."/>
            <person name="Jiang Y."/>
            <person name="Adhikari A."/>
            <person name="Zheng C.-J."/>
            <person name="Schuster L."/>
            <person name="Cowan T.M."/>
            <person name="Smanski M.J."/>
            <person name="Chevrette M.G."/>
            <person name="De Carvalho L.P.S."/>
            <person name="Shen B."/>
        </authorList>
    </citation>
    <scope>NUCLEOTIDE SEQUENCE [LARGE SCALE GENOMIC DNA]</scope>
    <source>
        <strain evidence="3 4">NPDC087045</strain>
    </source>
</reference>
<evidence type="ECO:0000313" key="4">
    <source>
        <dbReference type="Proteomes" id="UP001617427"/>
    </source>
</evidence>
<evidence type="ECO:0000313" key="3">
    <source>
        <dbReference type="EMBL" id="MFJ3047935.1"/>
    </source>
</evidence>
<organism evidence="3 4">
    <name type="scientific">Herbaspirillum chlorophenolicum</name>
    <dbReference type="NCBI Taxonomy" id="211589"/>
    <lineage>
        <taxon>Bacteria</taxon>
        <taxon>Pseudomonadati</taxon>
        <taxon>Pseudomonadota</taxon>
        <taxon>Betaproteobacteria</taxon>
        <taxon>Burkholderiales</taxon>
        <taxon>Oxalobacteraceae</taxon>
        <taxon>Herbaspirillum</taxon>
    </lineage>
</organism>
<keyword evidence="4" id="KW-1185">Reference proteome</keyword>
<keyword evidence="2" id="KW-0732">Signal</keyword>
<evidence type="ECO:0000256" key="2">
    <source>
        <dbReference type="SAM" id="SignalP"/>
    </source>
</evidence>
<feature type="region of interest" description="Disordered" evidence="1">
    <location>
        <begin position="90"/>
        <end position="109"/>
    </location>
</feature>
<dbReference type="RefSeq" id="WP_402702716.1">
    <property type="nucleotide sequence ID" value="NZ_JBIUZV010000013.1"/>
</dbReference>
<evidence type="ECO:0000256" key="1">
    <source>
        <dbReference type="SAM" id="MobiDB-lite"/>
    </source>
</evidence>
<proteinExistence type="predicted"/>
<dbReference type="EMBL" id="JBIUZV010000013">
    <property type="protein sequence ID" value="MFJ3047935.1"/>
    <property type="molecule type" value="Genomic_DNA"/>
</dbReference>
<feature type="chain" id="PRO_5046088539" description="DNA repair protein" evidence="2">
    <location>
        <begin position="27"/>
        <end position="240"/>
    </location>
</feature>
<name>A0ABW8F3R1_9BURK</name>
<gene>
    <name evidence="3" type="ORF">ACIPEN_19065</name>
</gene>
<feature type="compositionally biased region" description="Basic and acidic residues" evidence="1">
    <location>
        <begin position="95"/>
        <end position="105"/>
    </location>
</feature>
<comment type="caution">
    <text evidence="3">The sequence shown here is derived from an EMBL/GenBank/DDBJ whole genome shotgun (WGS) entry which is preliminary data.</text>
</comment>
<dbReference type="Proteomes" id="UP001617427">
    <property type="component" value="Unassembled WGS sequence"/>
</dbReference>
<sequence>MSFILQKRSRAALCAVLAIAASAVQAQQGQSMEERLRNQLRITTTQLQEAQNELAVLKAGKAAPATGAANAKSAAAPDADSVKKELADAKAQLASERRTREKNHDASQAALEKANAQVAQYKNAYDGLLKLARAAETERQRLAQEEKSQQTAVAQCEAKNAQLYSVGQEILQAYETMDIGTIMSVRQPFAAQSRVKYEQIAQQYGDKLYEGRFDPRSAAVPVAPAVGAAAAAPGTPAQQQ</sequence>
<evidence type="ECO:0008006" key="5">
    <source>
        <dbReference type="Google" id="ProtNLM"/>
    </source>
</evidence>
<protein>
    <recommendedName>
        <fullName evidence="5">DNA repair protein</fullName>
    </recommendedName>
</protein>
<feature type="signal peptide" evidence="2">
    <location>
        <begin position="1"/>
        <end position="26"/>
    </location>
</feature>